<name>A0A2R6ADG5_9ARCH</name>
<dbReference type="Pfam" id="PF00588">
    <property type="entry name" value="SpoU_methylase"/>
    <property type="match status" value="1"/>
</dbReference>
<protein>
    <recommendedName>
        <fullName evidence="5">tRNA/rRNA methyltransferase SpoU type domain-containing protein</fullName>
    </recommendedName>
</protein>
<dbReference type="PANTHER" id="PTHR42786:SF2">
    <property type="entry name" value="TRNA (CYTIDINE_URIDINE-2'-O-)-METHYLTRANSFERASE TRMJ"/>
    <property type="match status" value="1"/>
</dbReference>
<evidence type="ECO:0000313" key="6">
    <source>
        <dbReference type="EMBL" id="PSN84417.1"/>
    </source>
</evidence>
<sequence length="261" mass="29803">MAFHGKLLFPKDTFMKQLKYISAQKMRELRVIFVGCEKPENAGFICRVMKNFGFHELWFVNPIAELSLATITAKHAIDILKNAKKVASLHEALKDVDIAVATTATRPKSRRNILRNYITPREFAENWAQSRGKTGLLFGREGIGLTNEEISMCDFVVSIPTSEEYPEMNVSHSAAVILYELAIAEERVKAIREMAGEQEKQMLINILKECLLNTSMPKHKLEVAIRVFRNVIGRSYLSEREAKVMIGVFRRLCHQKDYLPS</sequence>
<dbReference type="AlphaFoldDB" id="A0A2R6ADG5"/>
<accession>A0A2R6ADG5</accession>
<dbReference type="EMBL" id="NEXC01000003">
    <property type="protein sequence ID" value="PSN84417.1"/>
    <property type="molecule type" value="Genomic_DNA"/>
</dbReference>
<dbReference type="GO" id="GO:0003723">
    <property type="term" value="F:RNA binding"/>
    <property type="evidence" value="ECO:0007669"/>
    <property type="project" value="InterPro"/>
</dbReference>
<evidence type="ECO:0000256" key="1">
    <source>
        <dbReference type="ARBA" id="ARBA00007228"/>
    </source>
</evidence>
<dbReference type="SUPFAM" id="SSF75217">
    <property type="entry name" value="alpha/beta knot"/>
    <property type="match status" value="1"/>
</dbReference>
<feature type="domain" description="tRNA/rRNA methyltransferase SpoU type" evidence="5">
    <location>
        <begin position="29"/>
        <end position="179"/>
    </location>
</feature>
<evidence type="ECO:0000313" key="7">
    <source>
        <dbReference type="Proteomes" id="UP000240880"/>
    </source>
</evidence>
<dbReference type="PIRSF" id="PIRSF004808">
    <property type="entry name" value="LasT"/>
    <property type="match status" value="1"/>
</dbReference>
<dbReference type="Gene3D" id="3.40.1280.10">
    <property type="match status" value="1"/>
</dbReference>
<keyword evidence="4" id="KW-0949">S-adenosyl-L-methionine</keyword>
<keyword evidence="2" id="KW-0489">Methyltransferase</keyword>
<dbReference type="InterPro" id="IPR029028">
    <property type="entry name" value="Alpha/beta_knot_MTases"/>
</dbReference>
<dbReference type="NCBIfam" id="TIGR00050">
    <property type="entry name" value="rRNA_methyl_1"/>
    <property type="match status" value="1"/>
</dbReference>
<evidence type="ECO:0000256" key="3">
    <source>
        <dbReference type="ARBA" id="ARBA00022679"/>
    </source>
</evidence>
<organism evidence="6 7">
    <name type="scientific">Candidatus Marsarchaeota G1 archaeon OSP_D</name>
    <dbReference type="NCBI Taxonomy" id="1978155"/>
    <lineage>
        <taxon>Archaea</taxon>
        <taxon>Candidatus Marsarchaeota</taxon>
        <taxon>Candidatus Marsarchaeota group 1</taxon>
    </lineage>
</organism>
<evidence type="ECO:0000256" key="2">
    <source>
        <dbReference type="ARBA" id="ARBA00022603"/>
    </source>
</evidence>
<gene>
    <name evidence="6" type="ORF">B9Q01_00710</name>
</gene>
<dbReference type="GO" id="GO:0008173">
    <property type="term" value="F:RNA methyltransferase activity"/>
    <property type="evidence" value="ECO:0007669"/>
    <property type="project" value="InterPro"/>
</dbReference>
<dbReference type="InterPro" id="IPR004384">
    <property type="entry name" value="RNA_MeTrfase_TrmJ/LasT"/>
</dbReference>
<evidence type="ECO:0000256" key="4">
    <source>
        <dbReference type="ARBA" id="ARBA00022691"/>
    </source>
</evidence>
<dbReference type="InterPro" id="IPR029026">
    <property type="entry name" value="tRNA_m1G_MTases_N"/>
</dbReference>
<dbReference type="CDD" id="cd18093">
    <property type="entry name" value="SpoU-like_TrmJ"/>
    <property type="match status" value="1"/>
</dbReference>
<dbReference type="GO" id="GO:0005829">
    <property type="term" value="C:cytosol"/>
    <property type="evidence" value="ECO:0007669"/>
    <property type="project" value="TreeGrafter"/>
</dbReference>
<reference evidence="6 7" key="1">
    <citation type="submission" date="2017-04" db="EMBL/GenBank/DDBJ databases">
        <title>Novel microbial lineages endemic to geothermal iron-oxide mats fill important gaps in the evolutionary history of Archaea.</title>
        <authorList>
            <person name="Jay Z.J."/>
            <person name="Beam J.P."/>
            <person name="Dlakic M."/>
            <person name="Rusch D.B."/>
            <person name="Kozubal M.A."/>
            <person name="Inskeep W.P."/>
        </authorList>
    </citation>
    <scope>NUCLEOTIDE SEQUENCE [LARGE SCALE GENOMIC DNA]</scope>
    <source>
        <strain evidence="6">OSP_D</strain>
    </source>
</reference>
<dbReference type="Proteomes" id="UP000240880">
    <property type="component" value="Unassembled WGS sequence"/>
</dbReference>
<dbReference type="PANTHER" id="PTHR42786">
    <property type="entry name" value="TRNA/RRNA METHYLTRANSFERASE"/>
    <property type="match status" value="1"/>
</dbReference>
<evidence type="ECO:0000259" key="5">
    <source>
        <dbReference type="Pfam" id="PF00588"/>
    </source>
</evidence>
<comment type="caution">
    <text evidence="6">The sequence shown here is derived from an EMBL/GenBank/DDBJ whole genome shotgun (WGS) entry which is preliminary data.</text>
</comment>
<proteinExistence type="inferred from homology"/>
<comment type="similarity">
    <text evidence="1">Belongs to the class IV-like SAM-binding methyltransferase superfamily. RNA methyltransferase TrmH family.</text>
</comment>
<dbReference type="GO" id="GO:0002128">
    <property type="term" value="P:tRNA nucleoside ribose methylation"/>
    <property type="evidence" value="ECO:0007669"/>
    <property type="project" value="TreeGrafter"/>
</dbReference>
<keyword evidence="3" id="KW-0808">Transferase</keyword>
<dbReference type="InterPro" id="IPR001537">
    <property type="entry name" value="SpoU_MeTrfase"/>
</dbReference>